<dbReference type="Pfam" id="PF10502">
    <property type="entry name" value="Peptidase_S26"/>
    <property type="match status" value="1"/>
</dbReference>
<dbReference type="PANTHER" id="PTHR43390">
    <property type="entry name" value="SIGNAL PEPTIDASE I"/>
    <property type="match status" value="1"/>
</dbReference>
<dbReference type="InterPro" id="IPR019533">
    <property type="entry name" value="Peptidase_S26"/>
</dbReference>
<evidence type="ECO:0000256" key="3">
    <source>
        <dbReference type="ARBA" id="ARBA00009370"/>
    </source>
</evidence>
<dbReference type="EC" id="3.4.21.89" evidence="4 6"/>
<sequence>MSTDDRDLGADGVQDEDSARPGPEEHGSPLAPESDQDSGASAVSEAGAADAEEKADESMSKEKQGSFWKELPILIVIALVLAFVIRTWVMQAFYIPSGSMENTLQVGDRVLVNKVVYEIRDIRRGEVVVFDGDGSWDDPNTVVVPEPTNPVSRGFTWVQQQLGAAPTGKEYIKRVIGLPGDVVQCCDEQQRVTVNGVALDEEEYLYPGSLTSHEEFGPVTVPDGHVWVMGDHRAISSDSRRNQGNPGGGAVPIDHVVGRAFVIIWPFDQAGGLGIPETFARLDDDA</sequence>
<name>A0ABX8BM57_9ACTN</name>
<dbReference type="RefSeq" id="WP_220563090.1">
    <property type="nucleotide sequence ID" value="NZ_CP074133.1"/>
</dbReference>
<proteinExistence type="inferred from homology"/>
<organism evidence="9 10">
    <name type="scientific">Nocardiopsis changdeensis</name>
    <dbReference type="NCBI Taxonomy" id="2831969"/>
    <lineage>
        <taxon>Bacteria</taxon>
        <taxon>Bacillati</taxon>
        <taxon>Actinomycetota</taxon>
        <taxon>Actinomycetes</taxon>
        <taxon>Streptosporangiales</taxon>
        <taxon>Nocardiopsidaceae</taxon>
        <taxon>Nocardiopsis</taxon>
    </lineage>
</organism>
<comment type="catalytic activity">
    <reaction evidence="1 6">
        <text>Cleavage of hydrophobic, N-terminal signal or leader sequences from secreted and periplasmic proteins.</text>
        <dbReference type="EC" id="3.4.21.89"/>
    </reaction>
</comment>
<feature type="transmembrane region" description="Helical" evidence="6">
    <location>
        <begin position="71"/>
        <end position="94"/>
    </location>
</feature>
<keyword evidence="6" id="KW-0472">Membrane</keyword>
<feature type="region of interest" description="Disordered" evidence="7">
    <location>
        <begin position="1"/>
        <end position="62"/>
    </location>
</feature>
<dbReference type="CDD" id="cd06530">
    <property type="entry name" value="S26_SPase_I"/>
    <property type="match status" value="1"/>
</dbReference>
<dbReference type="PANTHER" id="PTHR43390:SF1">
    <property type="entry name" value="CHLOROPLAST PROCESSING PEPTIDASE"/>
    <property type="match status" value="1"/>
</dbReference>
<dbReference type="InterPro" id="IPR000223">
    <property type="entry name" value="Pept_S26A_signal_pept_1"/>
</dbReference>
<dbReference type="InterPro" id="IPR036286">
    <property type="entry name" value="LexA/Signal_pep-like_sf"/>
</dbReference>
<keyword evidence="6" id="KW-1133">Transmembrane helix</keyword>
<dbReference type="Gene3D" id="2.10.109.10">
    <property type="entry name" value="Umud Fragment, subunit A"/>
    <property type="match status" value="1"/>
</dbReference>
<feature type="compositionally biased region" description="Basic and acidic residues" evidence="7">
    <location>
        <begin position="17"/>
        <end position="27"/>
    </location>
</feature>
<evidence type="ECO:0000313" key="10">
    <source>
        <dbReference type="Proteomes" id="UP000676079"/>
    </source>
</evidence>
<evidence type="ECO:0000256" key="2">
    <source>
        <dbReference type="ARBA" id="ARBA00004401"/>
    </source>
</evidence>
<evidence type="ECO:0000256" key="5">
    <source>
        <dbReference type="ARBA" id="ARBA00022801"/>
    </source>
</evidence>
<dbReference type="NCBIfam" id="TIGR02227">
    <property type="entry name" value="sigpep_I_bact"/>
    <property type="match status" value="1"/>
</dbReference>
<comment type="similarity">
    <text evidence="3 6">Belongs to the peptidase S26 family.</text>
</comment>
<dbReference type="EMBL" id="CP074133">
    <property type="protein sequence ID" value="QUX21868.1"/>
    <property type="molecule type" value="Genomic_DNA"/>
</dbReference>
<evidence type="ECO:0000256" key="6">
    <source>
        <dbReference type="RuleBase" id="RU362042"/>
    </source>
</evidence>
<evidence type="ECO:0000259" key="8">
    <source>
        <dbReference type="Pfam" id="PF10502"/>
    </source>
</evidence>
<dbReference type="PRINTS" id="PR00727">
    <property type="entry name" value="LEADERPTASE"/>
</dbReference>
<evidence type="ECO:0000256" key="4">
    <source>
        <dbReference type="ARBA" id="ARBA00013208"/>
    </source>
</evidence>
<keyword evidence="10" id="KW-1185">Reference proteome</keyword>
<keyword evidence="6" id="KW-0645">Protease</keyword>
<comment type="subcellular location">
    <subcellularLocation>
        <location evidence="2">Cell membrane</location>
        <topology evidence="2">Single-pass type II membrane protein</topology>
    </subcellularLocation>
    <subcellularLocation>
        <location evidence="6">Membrane</location>
        <topology evidence="6">Single-pass type II membrane protein</topology>
    </subcellularLocation>
</comment>
<dbReference type="InterPro" id="IPR019758">
    <property type="entry name" value="Pept_S26A_signal_pept_1_CS"/>
</dbReference>
<keyword evidence="5 6" id="KW-0378">Hydrolase</keyword>
<accession>A0ABX8BM57</accession>
<gene>
    <name evidence="9" type="primary">lepB</name>
    <name evidence="9" type="ORF">KGD84_26390</name>
</gene>
<evidence type="ECO:0000256" key="1">
    <source>
        <dbReference type="ARBA" id="ARBA00000677"/>
    </source>
</evidence>
<dbReference type="Proteomes" id="UP000676079">
    <property type="component" value="Chromosome"/>
</dbReference>
<dbReference type="GO" id="GO:0009003">
    <property type="term" value="F:signal peptidase activity"/>
    <property type="evidence" value="ECO:0007669"/>
    <property type="project" value="UniProtKB-EC"/>
</dbReference>
<feature type="compositionally biased region" description="Low complexity" evidence="7">
    <location>
        <begin position="37"/>
        <end position="49"/>
    </location>
</feature>
<evidence type="ECO:0000313" key="9">
    <source>
        <dbReference type="EMBL" id="QUX21868.1"/>
    </source>
</evidence>
<protein>
    <recommendedName>
        <fullName evidence="4 6">Signal peptidase I</fullName>
        <ecNumber evidence="4 6">3.4.21.89</ecNumber>
    </recommendedName>
</protein>
<feature type="domain" description="Peptidase S26" evidence="8">
    <location>
        <begin position="70"/>
        <end position="265"/>
    </location>
</feature>
<reference evidence="9 10" key="1">
    <citation type="submission" date="2021-05" db="EMBL/GenBank/DDBJ databases">
        <title>Direct Submission.</title>
        <authorList>
            <person name="Li K."/>
            <person name="Gao J."/>
        </authorList>
    </citation>
    <scope>NUCLEOTIDE SEQUENCE [LARGE SCALE GENOMIC DNA]</scope>
    <source>
        <strain evidence="9 10">Mg02</strain>
    </source>
</reference>
<evidence type="ECO:0000256" key="7">
    <source>
        <dbReference type="SAM" id="MobiDB-lite"/>
    </source>
</evidence>
<dbReference type="SUPFAM" id="SSF51306">
    <property type="entry name" value="LexA/Signal peptidase"/>
    <property type="match status" value="1"/>
</dbReference>
<dbReference type="PROSITE" id="PS00761">
    <property type="entry name" value="SPASE_I_3"/>
    <property type="match status" value="1"/>
</dbReference>
<keyword evidence="6" id="KW-0812">Transmembrane</keyword>